<reference evidence="1 2" key="1">
    <citation type="submission" date="2019-04" db="EMBL/GenBank/DDBJ databases">
        <authorList>
            <consortium name="DOE Joint Genome Institute"/>
            <person name="Mondo S."/>
            <person name="Kjaerbolling I."/>
            <person name="Vesth T."/>
            <person name="Frisvad J.C."/>
            <person name="Nybo J.L."/>
            <person name="Theobald S."/>
            <person name="Kildgaard S."/>
            <person name="Isbrandt T."/>
            <person name="Kuo A."/>
            <person name="Sato A."/>
            <person name="Lyhne E.K."/>
            <person name="Kogle M.E."/>
            <person name="Wiebenga A."/>
            <person name="Kun R.S."/>
            <person name="Lubbers R.J."/>
            <person name="Makela M.R."/>
            <person name="Barry K."/>
            <person name="Chovatia M."/>
            <person name="Clum A."/>
            <person name="Daum C."/>
            <person name="Haridas S."/>
            <person name="He G."/>
            <person name="LaButti K."/>
            <person name="Lipzen A."/>
            <person name="Riley R."/>
            <person name="Salamov A."/>
            <person name="Simmons B.A."/>
            <person name="Magnuson J.K."/>
            <person name="Henrissat B."/>
            <person name="Mortensen U.H."/>
            <person name="Larsen T.O."/>
            <person name="Devries R.P."/>
            <person name="Grigoriev I.V."/>
            <person name="Machida M."/>
            <person name="Baker S.E."/>
            <person name="Andersen M.R."/>
            <person name="Cantor M.N."/>
            <person name="Hua S.X."/>
        </authorList>
    </citation>
    <scope>NUCLEOTIDE SEQUENCE [LARGE SCALE GENOMIC DNA]</scope>
    <source>
        <strain evidence="1 2">CBS 117616</strain>
    </source>
</reference>
<evidence type="ECO:0000313" key="1">
    <source>
        <dbReference type="EMBL" id="KAE8418066.1"/>
    </source>
</evidence>
<dbReference type="Proteomes" id="UP000325395">
    <property type="component" value="Unassembled WGS sequence"/>
</dbReference>
<keyword evidence="2" id="KW-1185">Reference proteome</keyword>
<sequence>MVGKGNSMFSDGWKSEILSTKIPPWLYILKDLGEHLRVCTLWTAWPCEGVLIGRLLEQVSVSTIQGAYYQCWIGSHIGFLQAMARSLTRSTNRVS</sequence>
<dbReference type="EMBL" id="ML735730">
    <property type="protein sequence ID" value="KAE8418066.1"/>
    <property type="molecule type" value="Genomic_DNA"/>
</dbReference>
<proteinExistence type="predicted"/>
<protein>
    <submittedName>
        <fullName evidence="1">Uncharacterized protein</fullName>
    </submittedName>
</protein>
<gene>
    <name evidence="1" type="ORF">BDV36DRAFT_166179</name>
</gene>
<evidence type="ECO:0000313" key="2">
    <source>
        <dbReference type="Proteomes" id="UP000325395"/>
    </source>
</evidence>
<name>A0ABQ6WR74_9EURO</name>
<organism evidence="1 2">
    <name type="scientific">Aspergillus pseudocaelatus</name>
    <dbReference type="NCBI Taxonomy" id="1825620"/>
    <lineage>
        <taxon>Eukaryota</taxon>
        <taxon>Fungi</taxon>
        <taxon>Dikarya</taxon>
        <taxon>Ascomycota</taxon>
        <taxon>Pezizomycotina</taxon>
        <taxon>Eurotiomycetes</taxon>
        <taxon>Eurotiomycetidae</taxon>
        <taxon>Eurotiales</taxon>
        <taxon>Aspergillaceae</taxon>
        <taxon>Aspergillus</taxon>
        <taxon>Aspergillus subgen. Circumdati</taxon>
    </lineage>
</organism>
<accession>A0ABQ6WR74</accession>